<dbReference type="AlphaFoldDB" id="A0A923L773"/>
<proteinExistence type="predicted"/>
<organism evidence="1 2">
    <name type="scientific">Ornithinibacillus hominis</name>
    <dbReference type="NCBI Taxonomy" id="2763055"/>
    <lineage>
        <taxon>Bacteria</taxon>
        <taxon>Bacillati</taxon>
        <taxon>Bacillota</taxon>
        <taxon>Bacilli</taxon>
        <taxon>Bacillales</taxon>
        <taxon>Bacillaceae</taxon>
        <taxon>Ornithinibacillus</taxon>
    </lineage>
</organism>
<dbReference type="Proteomes" id="UP000637359">
    <property type="component" value="Unassembled WGS sequence"/>
</dbReference>
<dbReference type="EMBL" id="JACOOL010000009">
    <property type="protein sequence ID" value="MBC5637738.1"/>
    <property type="molecule type" value="Genomic_DNA"/>
</dbReference>
<reference evidence="1" key="1">
    <citation type="submission" date="2020-08" db="EMBL/GenBank/DDBJ databases">
        <title>Genome public.</title>
        <authorList>
            <person name="Liu C."/>
            <person name="Sun Q."/>
        </authorList>
    </citation>
    <scope>NUCLEOTIDE SEQUENCE</scope>
    <source>
        <strain evidence="1">BX22</strain>
    </source>
</reference>
<evidence type="ECO:0000313" key="1">
    <source>
        <dbReference type="EMBL" id="MBC5637738.1"/>
    </source>
</evidence>
<comment type="caution">
    <text evidence="1">The sequence shown here is derived from an EMBL/GenBank/DDBJ whole genome shotgun (WGS) entry which is preliminary data.</text>
</comment>
<sequence length="114" mass="13516">MKSIEIGGVSRIKIIRCLVILTVLFFGAQQIVMAERIPTTTEEHNWQQSSVHYDTILVGEHEYTYWKNFMKRKRTCTISHRIKTVVYYCDIHNHTKVETFLDEVIHSEKHRDGH</sequence>
<dbReference type="RefSeq" id="WP_186870443.1">
    <property type="nucleotide sequence ID" value="NZ_JACOOL010000009.1"/>
</dbReference>
<gene>
    <name evidence="1" type="ORF">H8S33_13055</name>
</gene>
<name>A0A923L773_9BACI</name>
<accession>A0A923L773</accession>
<protein>
    <submittedName>
        <fullName evidence="1">Uncharacterized protein</fullName>
    </submittedName>
</protein>
<keyword evidence="2" id="KW-1185">Reference proteome</keyword>
<evidence type="ECO:0000313" key="2">
    <source>
        <dbReference type="Proteomes" id="UP000637359"/>
    </source>
</evidence>